<dbReference type="SUPFAM" id="SSF55347">
    <property type="entry name" value="Glyceraldehyde-3-phosphate dehydrogenase-like, C-terminal domain"/>
    <property type="match status" value="1"/>
</dbReference>
<dbReference type="InterPro" id="IPR055170">
    <property type="entry name" value="GFO_IDH_MocA-like_dom"/>
</dbReference>
<dbReference type="Gene3D" id="3.40.50.720">
    <property type="entry name" value="NAD(P)-binding Rossmann-like Domain"/>
    <property type="match status" value="1"/>
</dbReference>
<accession>J3JDQ7</accession>
<dbReference type="Pfam" id="PF22725">
    <property type="entry name" value="GFO_IDH_MocA_C3"/>
    <property type="match status" value="1"/>
</dbReference>
<dbReference type="Proteomes" id="UP000007813">
    <property type="component" value="Unassembled WGS sequence"/>
</dbReference>
<dbReference type="PANTHER" id="PTHR43249:SF1">
    <property type="entry name" value="D-GLUCOSIDE 3-DEHYDROGENASE"/>
    <property type="match status" value="1"/>
</dbReference>
<reference evidence="3 4" key="1">
    <citation type="journal article" date="2012" name="J. Bacteriol.">
        <title>Draft Genome Sequence of the Extremely Halophilic Archaeon Halogranum salarium B-1T.</title>
        <authorList>
            <person name="Kim K.K."/>
            <person name="Lee K.C."/>
            <person name="Lee J.S."/>
        </authorList>
    </citation>
    <scope>NUCLEOTIDE SEQUENCE [LARGE SCALE GENOMIC DNA]</scope>
    <source>
        <strain evidence="3 4">B-1</strain>
    </source>
</reference>
<dbReference type="InterPro" id="IPR036291">
    <property type="entry name" value="NAD(P)-bd_dom_sf"/>
</dbReference>
<evidence type="ECO:0000313" key="4">
    <source>
        <dbReference type="Proteomes" id="UP000007813"/>
    </source>
</evidence>
<evidence type="ECO:0008006" key="5">
    <source>
        <dbReference type="Google" id="ProtNLM"/>
    </source>
</evidence>
<evidence type="ECO:0000313" key="3">
    <source>
        <dbReference type="EMBL" id="EJN57699.1"/>
    </source>
</evidence>
<dbReference type="SUPFAM" id="SSF51735">
    <property type="entry name" value="NAD(P)-binding Rossmann-fold domains"/>
    <property type="match status" value="1"/>
</dbReference>
<dbReference type="InterPro" id="IPR000683">
    <property type="entry name" value="Gfo/Idh/MocA-like_OxRdtase_N"/>
</dbReference>
<dbReference type="Pfam" id="PF01408">
    <property type="entry name" value="GFO_IDH_MocA"/>
    <property type="match status" value="1"/>
</dbReference>
<gene>
    <name evidence="3" type="ORF">HSB1_40600</name>
</gene>
<proteinExistence type="predicted"/>
<dbReference type="PATRIC" id="fig|1210908.3.peg.3823"/>
<dbReference type="GO" id="GO:0000166">
    <property type="term" value="F:nucleotide binding"/>
    <property type="evidence" value="ECO:0007669"/>
    <property type="project" value="InterPro"/>
</dbReference>
<name>J3JDQ7_9EURY</name>
<dbReference type="OrthoDB" id="282474at2157"/>
<comment type="caution">
    <text evidence="3">The sequence shown here is derived from an EMBL/GenBank/DDBJ whole genome shotgun (WGS) entry which is preliminary data.</text>
</comment>
<feature type="domain" description="GFO/IDH/MocA-like oxidoreductase" evidence="2">
    <location>
        <begin position="145"/>
        <end position="243"/>
    </location>
</feature>
<dbReference type="eggNOG" id="arCOG01622">
    <property type="taxonomic scope" value="Archaea"/>
</dbReference>
<protein>
    <recommendedName>
        <fullName evidence="5">Dehydrogenase</fullName>
    </recommendedName>
</protein>
<feature type="domain" description="Gfo/Idh/MocA-like oxidoreductase N-terminal" evidence="1">
    <location>
        <begin position="4"/>
        <end position="121"/>
    </location>
</feature>
<dbReference type="AlphaFoldDB" id="J3JDQ7"/>
<dbReference type="Gene3D" id="3.30.360.10">
    <property type="entry name" value="Dihydrodipicolinate Reductase, domain 2"/>
    <property type="match status" value="1"/>
</dbReference>
<sequence>MTVDIAFIGAGGIASIHLNNLEDVPAANVVAICDVVEETVESAAAQFDAAAYTNHEEMLEVETPDAVFVTVPPFAHTNQETLAAANEFDLFVEKPIALSRAKADEVNDAIESAGVRSQVGHMYRYSPVVERARELLDGRDVALLDGRWLGGVPPSGWWGIKEKSGGQLVEQTAHVFDLVRYFGGDVDDTEAVSGKNVVGDDIDFYDAVSASMRHANGAVSHVATSSASAEEVVDLHIVAEDAKLHLEFAFEGEDPPRSVATLTGTVDGEPVHFETDEDAWKHEVESFVAAVDGDADAELRSPYADAKETFELTLRVDEALEDSTVVTQ</sequence>
<organism evidence="3 4">
    <name type="scientific">Halogranum salarium B-1</name>
    <dbReference type="NCBI Taxonomy" id="1210908"/>
    <lineage>
        <taxon>Archaea</taxon>
        <taxon>Methanobacteriati</taxon>
        <taxon>Methanobacteriota</taxon>
        <taxon>Stenosarchaea group</taxon>
        <taxon>Halobacteria</taxon>
        <taxon>Halobacteriales</taxon>
        <taxon>Haloferacaceae</taxon>
    </lineage>
</organism>
<evidence type="ECO:0000259" key="2">
    <source>
        <dbReference type="Pfam" id="PF22725"/>
    </source>
</evidence>
<dbReference type="PANTHER" id="PTHR43249">
    <property type="entry name" value="UDP-N-ACETYL-2-AMINO-2-DEOXY-D-GLUCURONATE OXIDASE"/>
    <property type="match status" value="1"/>
</dbReference>
<dbReference type="EMBL" id="ALJD01000012">
    <property type="protein sequence ID" value="EJN57699.1"/>
    <property type="molecule type" value="Genomic_DNA"/>
</dbReference>
<dbReference type="InterPro" id="IPR052515">
    <property type="entry name" value="Gfo/Idh/MocA_Oxidoreductase"/>
</dbReference>
<dbReference type="RefSeq" id="WP_009377483.1">
    <property type="nucleotide sequence ID" value="NZ_ALJD01000012.1"/>
</dbReference>
<evidence type="ECO:0000259" key="1">
    <source>
        <dbReference type="Pfam" id="PF01408"/>
    </source>
</evidence>